<dbReference type="InterPro" id="IPR050882">
    <property type="entry name" value="Prepilin_peptidase/N-MTase"/>
</dbReference>
<evidence type="ECO:0000256" key="1">
    <source>
        <dbReference type="ARBA" id="ARBA00005801"/>
    </source>
</evidence>
<keyword evidence="2" id="KW-1133">Transmembrane helix</keyword>
<dbReference type="EC" id="3.4.23.43" evidence="4"/>
<dbReference type="GO" id="GO:0006465">
    <property type="term" value="P:signal peptide processing"/>
    <property type="evidence" value="ECO:0007669"/>
    <property type="project" value="TreeGrafter"/>
</dbReference>
<keyword evidence="5" id="KW-1185">Reference proteome</keyword>
<keyword evidence="4" id="KW-0378">Hydrolase</keyword>
<dbReference type="GO" id="GO:0005886">
    <property type="term" value="C:plasma membrane"/>
    <property type="evidence" value="ECO:0007669"/>
    <property type="project" value="TreeGrafter"/>
</dbReference>
<dbReference type="GO" id="GO:0004190">
    <property type="term" value="F:aspartic-type endopeptidase activity"/>
    <property type="evidence" value="ECO:0007669"/>
    <property type="project" value="UniProtKB-EC"/>
</dbReference>
<dbReference type="Gene3D" id="1.20.120.1220">
    <property type="match status" value="1"/>
</dbReference>
<feature type="transmembrane region" description="Helical" evidence="2">
    <location>
        <begin position="88"/>
        <end position="111"/>
    </location>
</feature>
<evidence type="ECO:0000313" key="4">
    <source>
        <dbReference type="EMBL" id="MBM7557197.1"/>
    </source>
</evidence>
<feature type="transmembrane region" description="Helical" evidence="2">
    <location>
        <begin position="49"/>
        <end position="68"/>
    </location>
</feature>
<sequence length="168" mass="18438">MLDLMLALILLVPLYFDIKEGIIPNYFIIMLLVVGLIINIYLTGFSGLLTSISGFLLALFLFLIPFIVRGLGAGDVKLIAAIGAVKGPGFIFINSLVVAIVGGLISVLILLKENKLEQITSLFNKLVYRIPLENLEQQKNVNSFPYGVAIVIGTWCSLLLSELNMWPI</sequence>
<keyword evidence="2" id="KW-0812">Transmembrane</keyword>
<protein>
    <submittedName>
        <fullName evidence="4">Prepilin peptidase CpaA</fullName>
        <ecNumber evidence="4">3.4.23.43</ecNumber>
    </submittedName>
</protein>
<name>A0A939BPK9_9FIRM</name>
<comment type="similarity">
    <text evidence="1">Belongs to the peptidase A24 family.</text>
</comment>
<dbReference type="Proteomes" id="UP000774000">
    <property type="component" value="Unassembled WGS sequence"/>
</dbReference>
<dbReference type="PANTHER" id="PTHR30487">
    <property type="entry name" value="TYPE 4 PREPILIN-LIKE PROTEINS LEADER PEPTIDE-PROCESSING ENZYME"/>
    <property type="match status" value="1"/>
</dbReference>
<feature type="domain" description="Prepilin type IV endopeptidase peptidase" evidence="3">
    <location>
        <begin position="5"/>
        <end position="106"/>
    </location>
</feature>
<evidence type="ECO:0000256" key="2">
    <source>
        <dbReference type="SAM" id="Phobius"/>
    </source>
</evidence>
<gene>
    <name evidence="4" type="ORF">JOC47_002052</name>
</gene>
<dbReference type="RefSeq" id="WP_204701953.1">
    <property type="nucleotide sequence ID" value="NZ_JAFBDQ010000010.1"/>
</dbReference>
<accession>A0A939BPK9</accession>
<dbReference type="InterPro" id="IPR000045">
    <property type="entry name" value="Prepilin_IV_endopep_pep"/>
</dbReference>
<comment type="caution">
    <text evidence="4">The sequence shown here is derived from an EMBL/GenBank/DDBJ whole genome shotgun (WGS) entry which is preliminary data.</text>
</comment>
<organism evidence="4 5">
    <name type="scientific">Halanaerobacter jeridensis</name>
    <dbReference type="NCBI Taxonomy" id="706427"/>
    <lineage>
        <taxon>Bacteria</taxon>
        <taxon>Bacillati</taxon>
        <taxon>Bacillota</taxon>
        <taxon>Clostridia</taxon>
        <taxon>Halanaerobiales</taxon>
        <taxon>Halobacteroidaceae</taxon>
        <taxon>Halanaerobacter</taxon>
    </lineage>
</organism>
<dbReference type="EMBL" id="JAFBDQ010000010">
    <property type="protein sequence ID" value="MBM7557197.1"/>
    <property type="molecule type" value="Genomic_DNA"/>
</dbReference>
<evidence type="ECO:0000259" key="3">
    <source>
        <dbReference type="Pfam" id="PF01478"/>
    </source>
</evidence>
<keyword evidence="2" id="KW-0472">Membrane</keyword>
<dbReference type="PANTHER" id="PTHR30487:SF0">
    <property type="entry name" value="PREPILIN LEADER PEPTIDASE_N-METHYLTRANSFERASE-RELATED"/>
    <property type="match status" value="1"/>
</dbReference>
<feature type="transmembrane region" description="Helical" evidence="2">
    <location>
        <begin position="26"/>
        <end position="42"/>
    </location>
</feature>
<dbReference type="Pfam" id="PF01478">
    <property type="entry name" value="Peptidase_A24"/>
    <property type="match status" value="1"/>
</dbReference>
<feature type="transmembrane region" description="Helical" evidence="2">
    <location>
        <begin position="144"/>
        <end position="161"/>
    </location>
</feature>
<evidence type="ECO:0000313" key="5">
    <source>
        <dbReference type="Proteomes" id="UP000774000"/>
    </source>
</evidence>
<dbReference type="AlphaFoldDB" id="A0A939BPK9"/>
<reference evidence="4" key="1">
    <citation type="submission" date="2021-01" db="EMBL/GenBank/DDBJ databases">
        <title>Genomic Encyclopedia of Type Strains, Phase IV (KMG-IV): sequencing the most valuable type-strain genomes for metagenomic binning, comparative biology and taxonomic classification.</title>
        <authorList>
            <person name="Goeker M."/>
        </authorList>
    </citation>
    <scope>NUCLEOTIDE SEQUENCE</scope>
    <source>
        <strain evidence="4">DSM 23230</strain>
    </source>
</reference>
<proteinExistence type="inferred from homology"/>